<dbReference type="GO" id="GO:0008270">
    <property type="term" value="F:zinc ion binding"/>
    <property type="evidence" value="ECO:0007669"/>
    <property type="project" value="InterPro"/>
</dbReference>
<dbReference type="PIRSF" id="PIRSF037505">
    <property type="entry name" value="Betaine_HMT"/>
    <property type="match status" value="1"/>
</dbReference>
<feature type="binding site" evidence="6">
    <location>
        <position position="300"/>
    </location>
    <ligand>
        <name>Zn(2+)</name>
        <dbReference type="ChEBI" id="CHEBI:29105"/>
    </ligand>
</feature>
<evidence type="ECO:0000256" key="3">
    <source>
        <dbReference type="ARBA" id="ARBA00022723"/>
    </source>
</evidence>
<keyword evidence="4 6" id="KW-0862">Zinc</keyword>
<dbReference type="GO" id="GO:0008898">
    <property type="term" value="F:S-adenosylmethionine-homocysteine S-methyltransferase activity"/>
    <property type="evidence" value="ECO:0007669"/>
    <property type="project" value="TreeGrafter"/>
</dbReference>
<feature type="binding site" evidence="6">
    <location>
        <position position="235"/>
    </location>
    <ligand>
        <name>Zn(2+)</name>
        <dbReference type="ChEBI" id="CHEBI:29105"/>
    </ligand>
</feature>
<evidence type="ECO:0000256" key="6">
    <source>
        <dbReference type="PROSITE-ProRule" id="PRU00333"/>
    </source>
</evidence>
<reference evidence="8" key="1">
    <citation type="submission" date="2019-09" db="EMBL/GenBank/DDBJ databases">
        <title>Characterisation of the sponge microbiome using genome-centric metagenomics.</title>
        <authorList>
            <person name="Engelberts J.P."/>
            <person name="Robbins S.J."/>
            <person name="De Goeij J.M."/>
            <person name="Aranda M."/>
            <person name="Bell S.C."/>
            <person name="Webster N.S."/>
        </authorList>
    </citation>
    <scope>NUCLEOTIDE SEQUENCE</scope>
    <source>
        <strain evidence="8">SB0664_bin_27</strain>
    </source>
</reference>
<protein>
    <recommendedName>
        <fullName evidence="5">S-methylmethionine:homocysteine methyltransferase</fullName>
    </recommendedName>
</protein>
<dbReference type="Pfam" id="PF02574">
    <property type="entry name" value="S-methyl_trans"/>
    <property type="match status" value="1"/>
</dbReference>
<dbReference type="FunFam" id="3.20.20.330:FF:000002">
    <property type="entry name" value="Homocysteine S-methyltransferase"/>
    <property type="match status" value="1"/>
</dbReference>
<dbReference type="GO" id="GO:0009086">
    <property type="term" value="P:methionine biosynthetic process"/>
    <property type="evidence" value="ECO:0007669"/>
    <property type="project" value="InterPro"/>
</dbReference>
<dbReference type="GO" id="GO:0032259">
    <property type="term" value="P:methylation"/>
    <property type="evidence" value="ECO:0007669"/>
    <property type="project" value="UniProtKB-KW"/>
</dbReference>
<keyword evidence="3 6" id="KW-0479">Metal-binding</keyword>
<gene>
    <name evidence="8" type="primary">mmuM</name>
    <name evidence="8" type="ORF">F4Y42_03455</name>
</gene>
<keyword evidence="1 6" id="KW-0489">Methyltransferase</keyword>
<feature type="domain" description="Hcy-binding" evidence="7">
    <location>
        <begin position="5"/>
        <end position="315"/>
    </location>
</feature>
<evidence type="ECO:0000256" key="2">
    <source>
        <dbReference type="ARBA" id="ARBA00022679"/>
    </source>
</evidence>
<dbReference type="GO" id="GO:0033528">
    <property type="term" value="P:S-methylmethionine cycle"/>
    <property type="evidence" value="ECO:0007669"/>
    <property type="project" value="TreeGrafter"/>
</dbReference>
<dbReference type="PROSITE" id="PS50970">
    <property type="entry name" value="HCY"/>
    <property type="match status" value="1"/>
</dbReference>
<evidence type="ECO:0000256" key="4">
    <source>
        <dbReference type="ARBA" id="ARBA00022833"/>
    </source>
</evidence>
<sequence length="325" mass="35652">MTPVDPLQPFLEDQGVVVLDGALATELERRGADLRDELWSARLLIEDPGLISQLHLDYFLAGADVAISASYQASFEGFARRGLNRRESAELLRSSVRIAQQARDKFWNELQDPTERVGRRRPLVAASVGSFGAYLADGSEYRGEYGISNGDLKAWHRPRLEALLAAEPDLLACETIPCLQEGEVLAELLDEYRDRPAWLSFSCRNEEEVCSGEDFGSCADLANSGPTVAAVGLNCTAPRYAEPLLQKAREKTDKPLVCYPNSGELWDSASHSWTADRGREQPTEWAESWKAAGASLVGGCCRTTPDDIRALRALLLPSGGPEILD</sequence>
<dbReference type="AlphaFoldDB" id="A0A6B0YN77"/>
<proteinExistence type="predicted"/>
<name>A0A6B0YN77_9CHLR</name>
<evidence type="ECO:0000256" key="5">
    <source>
        <dbReference type="ARBA" id="ARBA00076752"/>
    </source>
</evidence>
<dbReference type="InterPro" id="IPR017226">
    <property type="entry name" value="BHMT-like"/>
</dbReference>
<evidence type="ECO:0000313" key="8">
    <source>
        <dbReference type="EMBL" id="MXY92486.1"/>
    </source>
</evidence>
<dbReference type="SUPFAM" id="SSF82282">
    <property type="entry name" value="Homocysteine S-methyltransferase"/>
    <property type="match status" value="1"/>
</dbReference>
<keyword evidence="2 6" id="KW-0808">Transferase</keyword>
<dbReference type="PANTHER" id="PTHR46015:SF1">
    <property type="entry name" value="HOMOCYSTEINE S-METHYLTRANSFERASE-LIKE ISOFORM 1"/>
    <property type="match status" value="1"/>
</dbReference>
<comment type="caution">
    <text evidence="8">The sequence shown here is derived from an EMBL/GenBank/DDBJ whole genome shotgun (WGS) entry which is preliminary data.</text>
</comment>
<comment type="cofactor">
    <cofactor evidence="6">
        <name>Zn(2+)</name>
        <dbReference type="ChEBI" id="CHEBI:29105"/>
    </cofactor>
</comment>
<accession>A0A6B0YN77</accession>
<dbReference type="NCBIfam" id="NF007020">
    <property type="entry name" value="PRK09485.1"/>
    <property type="match status" value="1"/>
</dbReference>
<evidence type="ECO:0000256" key="1">
    <source>
        <dbReference type="ARBA" id="ARBA00022603"/>
    </source>
</evidence>
<dbReference type="InterPro" id="IPR036589">
    <property type="entry name" value="HCY_dom_sf"/>
</dbReference>
<feature type="binding site" evidence="6">
    <location>
        <position position="301"/>
    </location>
    <ligand>
        <name>Zn(2+)</name>
        <dbReference type="ChEBI" id="CHEBI:29105"/>
    </ligand>
</feature>
<dbReference type="InterPro" id="IPR003726">
    <property type="entry name" value="HCY_dom"/>
</dbReference>
<dbReference type="PANTHER" id="PTHR46015">
    <property type="entry name" value="ZGC:172121"/>
    <property type="match status" value="1"/>
</dbReference>
<dbReference type="Gene3D" id="3.20.20.330">
    <property type="entry name" value="Homocysteine-binding-like domain"/>
    <property type="match status" value="1"/>
</dbReference>
<evidence type="ECO:0000259" key="7">
    <source>
        <dbReference type="PROSITE" id="PS50970"/>
    </source>
</evidence>
<organism evidence="8">
    <name type="scientific">Caldilineaceae bacterium SB0664_bin_27</name>
    <dbReference type="NCBI Taxonomy" id="2605260"/>
    <lineage>
        <taxon>Bacteria</taxon>
        <taxon>Bacillati</taxon>
        <taxon>Chloroflexota</taxon>
        <taxon>Caldilineae</taxon>
        <taxon>Caldilineales</taxon>
        <taxon>Caldilineaceae</taxon>
    </lineage>
</organism>
<dbReference type="InterPro" id="IPR051486">
    <property type="entry name" value="Hcy_S-methyltransferase"/>
</dbReference>
<dbReference type="EMBL" id="VXRG01000034">
    <property type="protein sequence ID" value="MXY92486.1"/>
    <property type="molecule type" value="Genomic_DNA"/>
</dbReference>